<name>A0ABZ2VBL0_9RHOB</name>
<proteinExistence type="predicted"/>
<protein>
    <recommendedName>
        <fullName evidence="3">Transferrin-binding protein B C-lobe/N-lobe beta barrel domain-containing protein</fullName>
    </recommendedName>
</protein>
<evidence type="ECO:0008006" key="3">
    <source>
        <dbReference type="Google" id="ProtNLM"/>
    </source>
</evidence>
<dbReference type="EMBL" id="CP150951">
    <property type="protein sequence ID" value="WZC50878.1"/>
    <property type="molecule type" value="Genomic_DNA"/>
</dbReference>
<gene>
    <name evidence="1" type="ORF">AABB29_09830</name>
</gene>
<dbReference type="Gene3D" id="2.40.160.90">
    <property type="match status" value="1"/>
</dbReference>
<accession>A0ABZ2VBL0</accession>
<dbReference type="SUPFAM" id="SSF56925">
    <property type="entry name" value="OMPA-like"/>
    <property type="match status" value="1"/>
</dbReference>
<dbReference type="PROSITE" id="PS51257">
    <property type="entry name" value="PROKAR_LIPOPROTEIN"/>
    <property type="match status" value="1"/>
</dbReference>
<sequence>MNNLLRSATILGLCTAVSGCLDAGDESSSSRSTYAEQDALAEQLASEINLLSPTDPGSLPTTGSVVDYAGVVTITADSDSIVFLGDLALSADFVNSTVSGNLTDVNDSNGVGYTGTIPLTNGDIDRNADISETVTGDLIGDVSDGSGNTVAFDTSIAGDFYDDEAYIAGDVTGTLTINGDAFEIEDGDGAFAVSDGL</sequence>
<reference evidence="2" key="1">
    <citation type="submission" date="2024-04" db="EMBL/GenBank/DDBJ databases">
        <title>Phylogenomic analyses of a clade within the roseobacter group suggest taxonomic reassignments of species of the genera Aestuariivita, Citreicella, Loktanella, Nautella, Pelagibaca, Ruegeria, Thalassobius, Thiobacimonas and Tropicibacter, and the proposal o.</title>
        <authorList>
            <person name="Jeon C.O."/>
        </authorList>
    </citation>
    <scope>NUCLEOTIDE SEQUENCE [LARGE SCALE GENOMIC DNA]</scope>
    <source>
        <strain evidence="2">BS5-3</strain>
    </source>
</reference>
<dbReference type="InterPro" id="IPR011250">
    <property type="entry name" value="OMP/PagP_B-barrel"/>
</dbReference>
<keyword evidence="2" id="KW-1185">Reference proteome</keyword>
<dbReference type="RefSeq" id="WP_341368975.1">
    <property type="nucleotide sequence ID" value="NZ_CP150951.2"/>
</dbReference>
<organism evidence="1 2">
    <name type="scientific">Yoonia phaeophyticola</name>
    <dbReference type="NCBI Taxonomy" id="3137369"/>
    <lineage>
        <taxon>Bacteria</taxon>
        <taxon>Pseudomonadati</taxon>
        <taxon>Pseudomonadota</taxon>
        <taxon>Alphaproteobacteria</taxon>
        <taxon>Rhodobacterales</taxon>
        <taxon>Paracoccaceae</taxon>
        <taxon>Yoonia</taxon>
    </lineage>
</organism>
<evidence type="ECO:0000313" key="2">
    <source>
        <dbReference type="Proteomes" id="UP001440612"/>
    </source>
</evidence>
<evidence type="ECO:0000313" key="1">
    <source>
        <dbReference type="EMBL" id="WZC50878.1"/>
    </source>
</evidence>
<dbReference type="Proteomes" id="UP001440612">
    <property type="component" value="Chromosome"/>
</dbReference>